<evidence type="ECO:0000256" key="2">
    <source>
        <dbReference type="ARBA" id="ARBA00022670"/>
    </source>
</evidence>
<keyword evidence="4" id="KW-0788">Thiol protease</keyword>
<keyword evidence="3" id="KW-0378">Hydrolase</keyword>
<evidence type="ECO:0000256" key="4">
    <source>
        <dbReference type="ARBA" id="ARBA00022807"/>
    </source>
</evidence>
<comment type="similarity">
    <text evidence="1">Belongs to the peptidase C15 family.</text>
</comment>
<evidence type="ECO:0000313" key="5">
    <source>
        <dbReference type="EMBL" id="KAK8002189.1"/>
    </source>
</evidence>
<dbReference type="Gene3D" id="3.40.630.20">
    <property type="entry name" value="Peptidase C15, pyroglutamyl peptidase I-like"/>
    <property type="match status" value="1"/>
</dbReference>
<keyword evidence="2" id="KW-0645">Protease</keyword>
<dbReference type="PANTHER" id="PTHR23402:SF1">
    <property type="entry name" value="PYROGLUTAMYL-PEPTIDASE I"/>
    <property type="match status" value="1"/>
</dbReference>
<evidence type="ECO:0000256" key="1">
    <source>
        <dbReference type="ARBA" id="ARBA00006641"/>
    </source>
</evidence>
<accession>A0ABR1RAN6</accession>
<dbReference type="EMBL" id="JAQQWI010000018">
    <property type="protein sequence ID" value="KAK8002189.1"/>
    <property type="molecule type" value="Genomic_DNA"/>
</dbReference>
<protein>
    <submittedName>
        <fullName evidence="5">Pyroglutamyl-peptidase</fullName>
    </submittedName>
</protein>
<dbReference type="SUPFAM" id="SSF53182">
    <property type="entry name" value="Pyrrolidone carboxyl peptidase (pyroglutamate aminopeptidase)"/>
    <property type="match status" value="1"/>
</dbReference>
<dbReference type="PANTHER" id="PTHR23402">
    <property type="entry name" value="PROTEASE FAMILY C15 PYROGLUTAMYL-PEPTIDASE I-RELATED"/>
    <property type="match status" value="1"/>
</dbReference>
<evidence type="ECO:0000256" key="3">
    <source>
        <dbReference type="ARBA" id="ARBA00022801"/>
    </source>
</evidence>
<name>A0ABR1RAN6_9PEZI</name>
<gene>
    <name evidence="5" type="ORF">PG991_014411</name>
</gene>
<reference evidence="5 6" key="1">
    <citation type="submission" date="2023-01" db="EMBL/GenBank/DDBJ databases">
        <title>Analysis of 21 Apiospora genomes using comparative genomics revels a genus with tremendous synthesis potential of carbohydrate active enzymes and secondary metabolites.</title>
        <authorList>
            <person name="Sorensen T."/>
        </authorList>
    </citation>
    <scope>NUCLEOTIDE SEQUENCE [LARGE SCALE GENOMIC DNA]</scope>
    <source>
        <strain evidence="5 6">CBS 20057</strain>
    </source>
</reference>
<sequence length="242" mass="27303">MPPSRPLNVAVTGNPPFREYDFNTSQLVRDALPDTITREGHPDIRVLKYARDTRDIYEDVRRVSREIWGGSRSLFLPEPQPGEEDEFHVEIDFILHLGMISLGGDPTQFRFETVARRDGYELPGDDGKLVDSNQLKALGLPETLVTSFDVEGAWRKVEQGHPEVTCCVSNDAGLYYCEFRLYSSLAEPLLTESCHEKEGRVLFLHLPQAHDSEAIRLARDVTVSYITALTDDPILSRLDLGS</sequence>
<comment type="caution">
    <text evidence="5">The sequence shown here is derived from an EMBL/GenBank/DDBJ whole genome shotgun (WGS) entry which is preliminary data.</text>
</comment>
<keyword evidence="6" id="KW-1185">Reference proteome</keyword>
<dbReference type="InterPro" id="IPR016125">
    <property type="entry name" value="Peptidase_C15-like"/>
</dbReference>
<evidence type="ECO:0000313" key="6">
    <source>
        <dbReference type="Proteomes" id="UP001396898"/>
    </source>
</evidence>
<dbReference type="Proteomes" id="UP001396898">
    <property type="component" value="Unassembled WGS sequence"/>
</dbReference>
<organism evidence="5 6">
    <name type="scientific">Apiospora marii</name>
    <dbReference type="NCBI Taxonomy" id="335849"/>
    <lineage>
        <taxon>Eukaryota</taxon>
        <taxon>Fungi</taxon>
        <taxon>Dikarya</taxon>
        <taxon>Ascomycota</taxon>
        <taxon>Pezizomycotina</taxon>
        <taxon>Sordariomycetes</taxon>
        <taxon>Xylariomycetidae</taxon>
        <taxon>Amphisphaeriales</taxon>
        <taxon>Apiosporaceae</taxon>
        <taxon>Apiospora</taxon>
    </lineage>
</organism>
<dbReference type="InterPro" id="IPR036440">
    <property type="entry name" value="Peptidase_C15-like_sf"/>
</dbReference>
<proteinExistence type="inferred from homology"/>